<evidence type="ECO:0000256" key="1">
    <source>
        <dbReference type="SAM" id="MobiDB-lite"/>
    </source>
</evidence>
<dbReference type="AlphaFoldDB" id="A0A5C3LIN9"/>
<feature type="region of interest" description="Disordered" evidence="1">
    <location>
        <begin position="253"/>
        <end position="291"/>
    </location>
</feature>
<feature type="region of interest" description="Disordered" evidence="1">
    <location>
        <begin position="427"/>
        <end position="462"/>
    </location>
</feature>
<gene>
    <name evidence="3" type="ORF">BDQ12DRAFT_472053</name>
</gene>
<dbReference type="EMBL" id="ML213659">
    <property type="protein sequence ID" value="TFK32954.1"/>
    <property type="molecule type" value="Genomic_DNA"/>
</dbReference>
<reference evidence="3 4" key="1">
    <citation type="journal article" date="2019" name="Nat. Ecol. Evol.">
        <title>Megaphylogeny resolves global patterns of mushroom evolution.</title>
        <authorList>
            <person name="Varga T."/>
            <person name="Krizsan K."/>
            <person name="Foldi C."/>
            <person name="Dima B."/>
            <person name="Sanchez-Garcia M."/>
            <person name="Sanchez-Ramirez S."/>
            <person name="Szollosi G.J."/>
            <person name="Szarkandi J.G."/>
            <person name="Papp V."/>
            <person name="Albert L."/>
            <person name="Andreopoulos W."/>
            <person name="Angelini C."/>
            <person name="Antonin V."/>
            <person name="Barry K.W."/>
            <person name="Bougher N.L."/>
            <person name="Buchanan P."/>
            <person name="Buyck B."/>
            <person name="Bense V."/>
            <person name="Catcheside P."/>
            <person name="Chovatia M."/>
            <person name="Cooper J."/>
            <person name="Damon W."/>
            <person name="Desjardin D."/>
            <person name="Finy P."/>
            <person name="Geml J."/>
            <person name="Haridas S."/>
            <person name="Hughes K."/>
            <person name="Justo A."/>
            <person name="Karasinski D."/>
            <person name="Kautmanova I."/>
            <person name="Kiss B."/>
            <person name="Kocsube S."/>
            <person name="Kotiranta H."/>
            <person name="LaButti K.M."/>
            <person name="Lechner B.E."/>
            <person name="Liimatainen K."/>
            <person name="Lipzen A."/>
            <person name="Lukacs Z."/>
            <person name="Mihaltcheva S."/>
            <person name="Morgado L.N."/>
            <person name="Niskanen T."/>
            <person name="Noordeloos M.E."/>
            <person name="Ohm R.A."/>
            <person name="Ortiz-Santana B."/>
            <person name="Ovrebo C."/>
            <person name="Racz N."/>
            <person name="Riley R."/>
            <person name="Savchenko A."/>
            <person name="Shiryaev A."/>
            <person name="Soop K."/>
            <person name="Spirin V."/>
            <person name="Szebenyi C."/>
            <person name="Tomsovsky M."/>
            <person name="Tulloss R.E."/>
            <person name="Uehling J."/>
            <person name="Grigoriev I.V."/>
            <person name="Vagvolgyi C."/>
            <person name="Papp T."/>
            <person name="Martin F.M."/>
            <person name="Miettinen O."/>
            <person name="Hibbett D.S."/>
            <person name="Nagy L.G."/>
        </authorList>
    </citation>
    <scope>NUCLEOTIDE SEQUENCE [LARGE SCALE GENOMIC DNA]</scope>
    <source>
        <strain evidence="3 4">CBS 166.37</strain>
    </source>
</reference>
<dbReference type="OrthoDB" id="3265715at2759"/>
<name>A0A5C3LIN9_9AGAR</name>
<keyword evidence="2" id="KW-0472">Membrane</keyword>
<feature type="compositionally biased region" description="Low complexity" evidence="1">
    <location>
        <begin position="319"/>
        <end position="358"/>
    </location>
</feature>
<feature type="compositionally biased region" description="Acidic residues" evidence="1">
    <location>
        <begin position="307"/>
        <end position="318"/>
    </location>
</feature>
<protein>
    <submittedName>
        <fullName evidence="3">Uncharacterized protein</fullName>
    </submittedName>
</protein>
<feature type="transmembrane region" description="Helical" evidence="2">
    <location>
        <begin position="16"/>
        <end position="42"/>
    </location>
</feature>
<keyword evidence="2" id="KW-1133">Transmembrane helix</keyword>
<evidence type="ECO:0000313" key="3">
    <source>
        <dbReference type="EMBL" id="TFK32954.1"/>
    </source>
</evidence>
<sequence length="462" mass="47999">MSTNNSTSSSVKKHNIATFAGAVGGSVGVLSIFALCLAISIIRRRRRSLKRDRLAQPNFAFVDTRHDASGGYSARARRGLLSFGRSREPRANVEDDDNESLHTDASEDAPPTMSGPAPFVPRFFPGTHVPADPPSYDSPAHAVPLASQPFSYHSPSGGLRVGGRADPVLSGVAEAYLAEDQSDDGLGEEEAGGHGMRGAGTRALTYADIPPNTPPPVMDEGVIIPAVAPPPFPVAIATPAPEQFASISGVAPASSLSTSTSTRSNNPTIPPLAHVDGSDRTTAIHPPLVLPPGISYPVIGTRARAQDEEDDSDADAASDTELLRSSSSSHLSMSHSVPESSHPTNASSSAGPSSHGGAARVGAGVLSSAVGMSALPPYSESPSARTSISEVARPANLDIVRPSPPTALSGPIRTHLDRVITRVASANDVSVHSGPERPRSRVSMRSLRARAREQEQSSEDST</sequence>
<proteinExistence type="predicted"/>
<accession>A0A5C3LIN9</accession>
<keyword evidence="4" id="KW-1185">Reference proteome</keyword>
<dbReference type="Proteomes" id="UP000308652">
    <property type="component" value="Unassembled WGS sequence"/>
</dbReference>
<feature type="region of interest" description="Disordered" evidence="1">
    <location>
        <begin position="86"/>
        <end position="114"/>
    </location>
</feature>
<evidence type="ECO:0000256" key="2">
    <source>
        <dbReference type="SAM" id="Phobius"/>
    </source>
</evidence>
<evidence type="ECO:0000313" key="4">
    <source>
        <dbReference type="Proteomes" id="UP000308652"/>
    </source>
</evidence>
<keyword evidence="2" id="KW-0812">Transmembrane</keyword>
<dbReference type="STRING" id="68775.A0A5C3LIN9"/>
<feature type="compositionally biased region" description="Low complexity" evidence="1">
    <location>
        <begin position="254"/>
        <end position="264"/>
    </location>
</feature>
<feature type="compositionally biased region" description="Basic and acidic residues" evidence="1">
    <location>
        <begin position="86"/>
        <end position="105"/>
    </location>
</feature>
<organism evidence="3 4">
    <name type="scientific">Crucibulum laeve</name>
    <dbReference type="NCBI Taxonomy" id="68775"/>
    <lineage>
        <taxon>Eukaryota</taxon>
        <taxon>Fungi</taxon>
        <taxon>Dikarya</taxon>
        <taxon>Basidiomycota</taxon>
        <taxon>Agaricomycotina</taxon>
        <taxon>Agaricomycetes</taxon>
        <taxon>Agaricomycetidae</taxon>
        <taxon>Agaricales</taxon>
        <taxon>Agaricineae</taxon>
        <taxon>Nidulariaceae</taxon>
        <taxon>Crucibulum</taxon>
    </lineage>
</organism>
<feature type="region of interest" description="Disordered" evidence="1">
    <location>
        <begin position="303"/>
        <end position="360"/>
    </location>
</feature>